<accession>A0ABY7DJG2</accession>
<dbReference type="SUPFAM" id="SSF57535">
    <property type="entry name" value="Complement control module/SCR domain"/>
    <property type="match status" value="10"/>
</dbReference>
<keyword evidence="4" id="KW-0768">Sushi</keyword>
<protein>
    <submittedName>
        <fullName evidence="6">CSMD3-like protein</fullName>
    </submittedName>
</protein>
<dbReference type="InterPro" id="IPR035976">
    <property type="entry name" value="Sushi/SCR/CCP_sf"/>
</dbReference>
<dbReference type="SMART" id="SM00032">
    <property type="entry name" value="CCP"/>
    <property type="match status" value="10"/>
</dbReference>
<feature type="domain" description="Sushi" evidence="5">
    <location>
        <begin position="593"/>
        <end position="652"/>
    </location>
</feature>
<evidence type="ECO:0000256" key="4">
    <source>
        <dbReference type="PROSITE-ProRule" id="PRU00302"/>
    </source>
</evidence>
<evidence type="ECO:0000256" key="1">
    <source>
        <dbReference type="ARBA" id="ARBA00022729"/>
    </source>
</evidence>
<dbReference type="Proteomes" id="UP001164746">
    <property type="component" value="Chromosome 2"/>
</dbReference>
<dbReference type="InterPro" id="IPR051277">
    <property type="entry name" value="SEZ6_CSMD_C4BPB_Regulators"/>
</dbReference>
<name>A0ABY7DJG2_MYAAR</name>
<feature type="domain" description="Sushi" evidence="5">
    <location>
        <begin position="125"/>
        <end position="184"/>
    </location>
</feature>
<evidence type="ECO:0000259" key="5">
    <source>
        <dbReference type="PROSITE" id="PS50923"/>
    </source>
</evidence>
<keyword evidence="2" id="KW-0677">Repeat</keyword>
<keyword evidence="1" id="KW-0732">Signal</keyword>
<keyword evidence="3 4" id="KW-1015">Disulfide bond</keyword>
<dbReference type="PROSITE" id="PS50923">
    <property type="entry name" value="SUSHI"/>
    <property type="match status" value="9"/>
</dbReference>
<dbReference type="PANTHER" id="PTHR45656">
    <property type="entry name" value="PROTEIN CBR-CLEC-78"/>
    <property type="match status" value="1"/>
</dbReference>
<feature type="disulfide bond" evidence="4">
    <location>
        <begin position="655"/>
        <end position="698"/>
    </location>
</feature>
<dbReference type="InterPro" id="IPR000436">
    <property type="entry name" value="Sushi_SCR_CCP_dom"/>
</dbReference>
<evidence type="ECO:0000313" key="6">
    <source>
        <dbReference type="EMBL" id="WAQ96223.1"/>
    </source>
</evidence>
<feature type="domain" description="Sushi" evidence="5">
    <location>
        <begin position="200"/>
        <end position="259"/>
    </location>
</feature>
<organism evidence="6 7">
    <name type="scientific">Mya arenaria</name>
    <name type="common">Soft-shell clam</name>
    <dbReference type="NCBI Taxonomy" id="6604"/>
    <lineage>
        <taxon>Eukaryota</taxon>
        <taxon>Metazoa</taxon>
        <taxon>Spiralia</taxon>
        <taxon>Lophotrochozoa</taxon>
        <taxon>Mollusca</taxon>
        <taxon>Bivalvia</taxon>
        <taxon>Autobranchia</taxon>
        <taxon>Heteroconchia</taxon>
        <taxon>Euheterodonta</taxon>
        <taxon>Imparidentia</taxon>
        <taxon>Neoheterodontei</taxon>
        <taxon>Myida</taxon>
        <taxon>Myoidea</taxon>
        <taxon>Myidae</taxon>
        <taxon>Mya</taxon>
    </lineage>
</organism>
<evidence type="ECO:0000313" key="7">
    <source>
        <dbReference type="Proteomes" id="UP001164746"/>
    </source>
</evidence>
<comment type="caution">
    <text evidence="4">Lacks conserved residue(s) required for the propagation of feature annotation.</text>
</comment>
<reference evidence="6" key="1">
    <citation type="submission" date="2022-11" db="EMBL/GenBank/DDBJ databases">
        <title>Centuries of genome instability and evolution in soft-shell clam transmissible cancer (bioRxiv).</title>
        <authorList>
            <person name="Hart S.F.M."/>
            <person name="Yonemitsu M.A."/>
            <person name="Giersch R.M."/>
            <person name="Beal B.F."/>
            <person name="Arriagada G."/>
            <person name="Davis B.W."/>
            <person name="Ostrander E.A."/>
            <person name="Goff S.P."/>
            <person name="Metzger M.J."/>
        </authorList>
    </citation>
    <scope>NUCLEOTIDE SEQUENCE</scope>
    <source>
        <strain evidence="6">MELC-2E11</strain>
        <tissue evidence="6">Siphon/mantle</tissue>
    </source>
</reference>
<feature type="domain" description="Sushi" evidence="5">
    <location>
        <begin position="396"/>
        <end position="455"/>
    </location>
</feature>
<keyword evidence="7" id="KW-1185">Reference proteome</keyword>
<dbReference type="Gene3D" id="2.10.70.10">
    <property type="entry name" value="Complement Module, domain 1"/>
    <property type="match status" value="10"/>
</dbReference>
<feature type="domain" description="Sushi" evidence="5">
    <location>
        <begin position="39"/>
        <end position="98"/>
    </location>
</feature>
<evidence type="ECO:0000256" key="3">
    <source>
        <dbReference type="ARBA" id="ARBA00023157"/>
    </source>
</evidence>
<dbReference type="CDD" id="cd00033">
    <property type="entry name" value="CCP"/>
    <property type="match status" value="9"/>
</dbReference>
<dbReference type="PANTHER" id="PTHR45656:SF4">
    <property type="entry name" value="PROTEIN CBR-CLEC-78"/>
    <property type="match status" value="1"/>
</dbReference>
<feature type="domain" description="Sushi" evidence="5">
    <location>
        <begin position="532"/>
        <end position="592"/>
    </location>
</feature>
<proteinExistence type="predicted"/>
<feature type="domain" description="Sushi" evidence="5">
    <location>
        <begin position="336"/>
        <end position="395"/>
    </location>
</feature>
<evidence type="ECO:0000256" key="2">
    <source>
        <dbReference type="ARBA" id="ARBA00022737"/>
    </source>
</evidence>
<feature type="disulfide bond" evidence="4">
    <location>
        <begin position="534"/>
        <end position="577"/>
    </location>
</feature>
<feature type="domain" description="Sushi" evidence="5">
    <location>
        <begin position="653"/>
        <end position="713"/>
    </location>
</feature>
<sequence length="746" mass="79366">MNIQAVISREHVRLTPRGLEPRLLAQIFVHQQNAAFTVITCVPASVPNSSKSPDQATYDYATSVTYSCTTGYEHTGGDLTRTCQADTTWSGTTPTCSSTHALTIPLKTIIPLCFAIKPNAAFTVITCVPASVPNSSKSPDQPTYDYATSVTYSCTTGYEHTGGDLTRTCQADTTWSGTTPTCSSTHALTIPSLNYVTPIITCVAASVPNSSKSPDQATYDYATSVTYSCTTGYEHTGGDLTRTCQADTTWSGNTPTCSSTHALTIPLKIIIPLVIVTCVPASVPNSSKSPDQATYDYATSVTYSCTTGYEHTGGDLTRTCQADTMWSGTTPTCSIITCVPASVPNSSKSPDQATYDYATSVTYSCNTGYEHTGGDLTRTCQADTMWSGTTPTCSIITCVPASVPNSSKSPDQATYDYATSVTYSCTTGYEHTGGDLTRTCQADTTWSGTTPTCSIITCGAPANAAFATYTAVQASYIYSESVTYVCDTGYWITAGDVTRTCTVGSNLLCTRIPVYFGIIDQSLHLSAFAYNITCGAPTPISFGAFTPVQATYNYGEAVTYTCDTGYEPFSGDFSRACSDGFLWSGDDPVCTIKTCAPAAVPSSSKSPDQVSYDYATSVTYNCLTGYIHSAGDLTRTCQADTTWSGTTPTCSMITCVPSADVPNSTKDTAQGSYNYGDTVTYTCDTTYQMTSGTATRTCNNPDTWSGTLPTCTCTLMTTAISKMRSFVKYDRLLQQAGIIDPECIRF</sequence>
<gene>
    <name evidence="6" type="ORF">MAR_028913</name>
</gene>
<dbReference type="EMBL" id="CP111013">
    <property type="protein sequence ID" value="WAQ96223.1"/>
    <property type="molecule type" value="Genomic_DNA"/>
</dbReference>
<dbReference type="Pfam" id="PF00084">
    <property type="entry name" value="Sushi"/>
    <property type="match status" value="9"/>
</dbReference>
<feature type="domain" description="Sushi" evidence="5">
    <location>
        <begin position="276"/>
        <end position="335"/>
    </location>
</feature>